<feature type="transmembrane region" description="Helical" evidence="1">
    <location>
        <begin position="37"/>
        <end position="57"/>
    </location>
</feature>
<dbReference type="Proteomes" id="UP001620645">
    <property type="component" value="Unassembled WGS sequence"/>
</dbReference>
<proteinExistence type="predicted"/>
<feature type="transmembrane region" description="Helical" evidence="1">
    <location>
        <begin position="69"/>
        <end position="90"/>
    </location>
</feature>
<evidence type="ECO:0000256" key="1">
    <source>
        <dbReference type="SAM" id="Phobius"/>
    </source>
</evidence>
<reference evidence="2 3" key="1">
    <citation type="submission" date="2024-10" db="EMBL/GenBank/DDBJ databases">
        <authorList>
            <person name="Kim D."/>
        </authorList>
    </citation>
    <scope>NUCLEOTIDE SEQUENCE [LARGE SCALE GENOMIC DNA]</scope>
    <source>
        <strain evidence="2">Taebaek</strain>
    </source>
</reference>
<feature type="transmembrane region" description="Helical" evidence="1">
    <location>
        <begin position="96"/>
        <end position="114"/>
    </location>
</feature>
<evidence type="ECO:0000313" key="3">
    <source>
        <dbReference type="Proteomes" id="UP001620645"/>
    </source>
</evidence>
<keyword evidence="1" id="KW-1133">Transmembrane helix</keyword>
<keyword evidence="1" id="KW-0472">Membrane</keyword>
<protein>
    <submittedName>
        <fullName evidence="2">Uncharacterized protein</fullName>
    </submittedName>
</protein>
<keyword evidence="3" id="KW-1185">Reference proteome</keyword>
<keyword evidence="1" id="KW-0812">Transmembrane</keyword>
<accession>A0ABD2IC02</accession>
<feature type="transmembrane region" description="Helical" evidence="1">
    <location>
        <begin position="7"/>
        <end position="31"/>
    </location>
</feature>
<dbReference type="AlphaFoldDB" id="A0ABD2IC02"/>
<dbReference type="EMBL" id="JBICCN010000409">
    <property type="protein sequence ID" value="KAL3070683.1"/>
    <property type="molecule type" value="Genomic_DNA"/>
</dbReference>
<organism evidence="2 3">
    <name type="scientific">Heterodera schachtii</name>
    <name type="common">Sugarbeet cyst nematode worm</name>
    <name type="synonym">Tylenchus schachtii</name>
    <dbReference type="NCBI Taxonomy" id="97005"/>
    <lineage>
        <taxon>Eukaryota</taxon>
        <taxon>Metazoa</taxon>
        <taxon>Ecdysozoa</taxon>
        <taxon>Nematoda</taxon>
        <taxon>Chromadorea</taxon>
        <taxon>Rhabditida</taxon>
        <taxon>Tylenchina</taxon>
        <taxon>Tylenchomorpha</taxon>
        <taxon>Tylenchoidea</taxon>
        <taxon>Heteroderidae</taxon>
        <taxon>Heteroderinae</taxon>
        <taxon>Heterodera</taxon>
    </lineage>
</organism>
<sequence>MPSLSMIMEIIILVLHLVIIFCAILGIYVDMGIEDNVFIISSAVLCVVICHLKAYFYRKKGVKSSGADIIMLLLHLVVFFVAILGIYFDMQTEDNAIIIGGAVLSLVICQLQNYSAAKKKENPNAGKISIFVIFGR</sequence>
<name>A0ABD2IC02_HETSC</name>
<evidence type="ECO:0000313" key="2">
    <source>
        <dbReference type="EMBL" id="KAL3070683.1"/>
    </source>
</evidence>
<gene>
    <name evidence="2" type="ORF">niasHS_016957</name>
</gene>
<comment type="caution">
    <text evidence="2">The sequence shown here is derived from an EMBL/GenBank/DDBJ whole genome shotgun (WGS) entry which is preliminary data.</text>
</comment>